<dbReference type="PANTHER" id="PTHR48022:SF11">
    <property type="entry name" value="MONOSACCHARIDE TRANSPORTER (HXT8), PUTATIVE (AFU_ORTHOLOGUE AFUA_2G08120)-RELATED"/>
    <property type="match status" value="1"/>
</dbReference>
<gene>
    <name evidence="9" type="ORF">E0L32_004037</name>
</gene>
<evidence type="ECO:0000256" key="2">
    <source>
        <dbReference type="ARBA" id="ARBA00010992"/>
    </source>
</evidence>
<dbReference type="Gene3D" id="1.20.1250.20">
    <property type="entry name" value="MFS general substrate transporter like domains"/>
    <property type="match status" value="1"/>
</dbReference>
<feature type="transmembrane region" description="Helical" evidence="7">
    <location>
        <begin position="292"/>
        <end position="311"/>
    </location>
</feature>
<dbReference type="SUPFAM" id="SSF103473">
    <property type="entry name" value="MFS general substrate transporter"/>
    <property type="match status" value="1"/>
</dbReference>
<feature type="domain" description="Major facilitator superfamily (MFS) profile" evidence="8">
    <location>
        <begin position="1"/>
        <end position="452"/>
    </location>
</feature>
<evidence type="ECO:0000256" key="4">
    <source>
        <dbReference type="ARBA" id="ARBA00022692"/>
    </source>
</evidence>
<dbReference type="InterPro" id="IPR020846">
    <property type="entry name" value="MFS_dom"/>
</dbReference>
<evidence type="ECO:0000313" key="9">
    <source>
        <dbReference type="EMBL" id="TPX16388.1"/>
    </source>
</evidence>
<feature type="transmembrane region" description="Helical" evidence="7">
    <location>
        <begin position="427"/>
        <end position="447"/>
    </location>
</feature>
<dbReference type="PROSITE" id="PS50850">
    <property type="entry name" value="MFS"/>
    <property type="match status" value="1"/>
</dbReference>
<feature type="transmembrane region" description="Helical" evidence="7">
    <location>
        <begin position="363"/>
        <end position="387"/>
    </location>
</feature>
<keyword evidence="4 7" id="KW-0812">Transmembrane</keyword>
<dbReference type="EMBL" id="SKBQ01000018">
    <property type="protein sequence ID" value="TPX16388.1"/>
    <property type="molecule type" value="Genomic_DNA"/>
</dbReference>
<dbReference type="InterPro" id="IPR005828">
    <property type="entry name" value="MFS_sugar_transport-like"/>
</dbReference>
<sequence>MYGPSQANPPLTGAIVSVYNAGQAIGGFTVGYLADRYSRKYTLCLAAVLTIVAAALQAGAVHVGMMIAGRLLGGLACGQIIAVVPVYIAEVAPPQHRGLLVGLQGMMQASGFGLANWVGYAGAFATGSATWRIPLAMQIPIPIVLAIAVLFVPFSPRWLIMQDRIEEAEAGRLSRLPSCQAFTPVSPSPKHITDVQTPTVLIRLHSGADASGQDLVAQEIIQIRQQLALERSQQGGSWASALATMFSRRFARRTAMAAFILMHGQLSGAPVIQNYQNIFYAMVGFTGRTSLLISGVYGMMGVLGAVVYLLVVADRWPRVRTMWTGSAALVAIISVCTALSAVYGSSGGRAQAQTPSQQAGARASIAFIFLYSGVFAVFFNSMIYVVPSELFPTFLRSKGLAFAVFAKAVTAIVLSQVTPIALADVGWRFYIFFICTNVFAGCLYFFFLPETGGKSLEEIAELFGDTLATEHIGRIDVDAKTGARGEGAEHFEMAEGERRGDAVQSRV</sequence>
<feature type="transmembrane region" description="Helical" evidence="7">
    <location>
        <begin position="399"/>
        <end position="421"/>
    </location>
</feature>
<feature type="transmembrane region" description="Helical" evidence="7">
    <location>
        <begin position="12"/>
        <end position="34"/>
    </location>
</feature>
<feature type="transmembrane region" description="Helical" evidence="7">
    <location>
        <begin position="100"/>
        <end position="123"/>
    </location>
</feature>
<dbReference type="InterPro" id="IPR050360">
    <property type="entry name" value="MFS_Sugar_Transporters"/>
</dbReference>
<keyword evidence="6 7" id="KW-0472">Membrane</keyword>
<keyword evidence="10" id="KW-1185">Reference proteome</keyword>
<dbReference type="GeneID" id="41971484"/>
<comment type="caution">
    <text evidence="9">The sequence shown here is derived from an EMBL/GenBank/DDBJ whole genome shotgun (WGS) entry which is preliminary data.</text>
</comment>
<feature type="transmembrane region" description="Helical" evidence="7">
    <location>
        <begin position="135"/>
        <end position="154"/>
    </location>
</feature>
<dbReference type="OrthoDB" id="6612291at2759"/>
<dbReference type="Proteomes" id="UP000319257">
    <property type="component" value="Unassembled WGS sequence"/>
</dbReference>
<comment type="similarity">
    <text evidence="2">Belongs to the major facilitator superfamily. Sugar transporter (TC 2.A.1.1) family.</text>
</comment>
<feature type="transmembrane region" description="Helical" evidence="7">
    <location>
        <begin position="323"/>
        <end position="343"/>
    </location>
</feature>
<dbReference type="Pfam" id="PF00083">
    <property type="entry name" value="Sugar_tr"/>
    <property type="match status" value="2"/>
</dbReference>
<feature type="transmembrane region" description="Helical" evidence="7">
    <location>
        <begin position="41"/>
        <end position="61"/>
    </location>
</feature>
<dbReference type="AlphaFoldDB" id="A0A507BI90"/>
<dbReference type="PRINTS" id="PR00171">
    <property type="entry name" value="SUGRTRNSPORT"/>
</dbReference>
<evidence type="ECO:0000256" key="5">
    <source>
        <dbReference type="ARBA" id="ARBA00022989"/>
    </source>
</evidence>
<name>A0A507BI90_9PEZI</name>
<dbReference type="InterPro" id="IPR005829">
    <property type="entry name" value="Sugar_transporter_CS"/>
</dbReference>
<protein>
    <recommendedName>
        <fullName evidence="8">Major facilitator superfamily (MFS) profile domain-containing protein</fullName>
    </recommendedName>
</protein>
<keyword evidence="3" id="KW-0813">Transport</keyword>
<organism evidence="9 10">
    <name type="scientific">Thyridium curvatum</name>
    <dbReference type="NCBI Taxonomy" id="1093900"/>
    <lineage>
        <taxon>Eukaryota</taxon>
        <taxon>Fungi</taxon>
        <taxon>Dikarya</taxon>
        <taxon>Ascomycota</taxon>
        <taxon>Pezizomycotina</taxon>
        <taxon>Sordariomycetes</taxon>
        <taxon>Sordariomycetidae</taxon>
        <taxon>Thyridiales</taxon>
        <taxon>Thyridiaceae</taxon>
        <taxon>Thyridium</taxon>
    </lineage>
</organism>
<evidence type="ECO:0000313" key="10">
    <source>
        <dbReference type="Proteomes" id="UP000319257"/>
    </source>
</evidence>
<evidence type="ECO:0000256" key="6">
    <source>
        <dbReference type="ARBA" id="ARBA00023136"/>
    </source>
</evidence>
<dbReference type="InterPro" id="IPR036259">
    <property type="entry name" value="MFS_trans_sf"/>
</dbReference>
<evidence type="ECO:0000259" key="8">
    <source>
        <dbReference type="PROSITE" id="PS50850"/>
    </source>
</evidence>
<dbReference type="GO" id="GO:0016020">
    <property type="term" value="C:membrane"/>
    <property type="evidence" value="ECO:0007669"/>
    <property type="project" value="UniProtKB-SubCell"/>
</dbReference>
<proteinExistence type="inferred from homology"/>
<evidence type="ECO:0000256" key="3">
    <source>
        <dbReference type="ARBA" id="ARBA00022448"/>
    </source>
</evidence>
<accession>A0A507BI90</accession>
<dbReference type="InParanoid" id="A0A507BI90"/>
<dbReference type="PANTHER" id="PTHR48022">
    <property type="entry name" value="PLASTIDIC GLUCOSE TRANSPORTER 4"/>
    <property type="match status" value="1"/>
</dbReference>
<comment type="subcellular location">
    <subcellularLocation>
        <location evidence="1">Membrane</location>
        <topology evidence="1">Multi-pass membrane protein</topology>
    </subcellularLocation>
</comment>
<evidence type="ECO:0000256" key="7">
    <source>
        <dbReference type="SAM" id="Phobius"/>
    </source>
</evidence>
<feature type="transmembrane region" description="Helical" evidence="7">
    <location>
        <begin position="67"/>
        <end position="88"/>
    </location>
</feature>
<evidence type="ECO:0000256" key="1">
    <source>
        <dbReference type="ARBA" id="ARBA00004141"/>
    </source>
</evidence>
<dbReference type="RefSeq" id="XP_030998099.1">
    <property type="nucleotide sequence ID" value="XM_031138403.1"/>
</dbReference>
<dbReference type="PROSITE" id="PS00217">
    <property type="entry name" value="SUGAR_TRANSPORT_2"/>
    <property type="match status" value="1"/>
</dbReference>
<dbReference type="GO" id="GO:0005351">
    <property type="term" value="F:carbohydrate:proton symporter activity"/>
    <property type="evidence" value="ECO:0007669"/>
    <property type="project" value="TreeGrafter"/>
</dbReference>
<reference evidence="9 10" key="1">
    <citation type="submission" date="2019-06" db="EMBL/GenBank/DDBJ databases">
        <title>Draft genome sequence of the filamentous fungus Phialemoniopsis curvata isolated from diesel fuel.</title>
        <authorList>
            <person name="Varaljay V.A."/>
            <person name="Lyon W.J."/>
            <person name="Crouch A.L."/>
            <person name="Drake C.E."/>
            <person name="Hollomon J.M."/>
            <person name="Nadeau L.J."/>
            <person name="Nunn H.S."/>
            <person name="Stevenson B.S."/>
            <person name="Bojanowski C.L."/>
            <person name="Crookes-Goodson W.J."/>
        </authorList>
    </citation>
    <scope>NUCLEOTIDE SEQUENCE [LARGE SCALE GENOMIC DNA]</scope>
    <source>
        <strain evidence="9 10">D216</strain>
    </source>
</reference>
<dbReference type="InterPro" id="IPR003663">
    <property type="entry name" value="Sugar/inositol_transpt"/>
</dbReference>
<keyword evidence="5 7" id="KW-1133">Transmembrane helix</keyword>